<dbReference type="OrthoDB" id="128937at2"/>
<evidence type="ECO:0000313" key="4">
    <source>
        <dbReference type="Proteomes" id="UP000077961"/>
    </source>
</evidence>
<dbReference type="Proteomes" id="UP000077961">
    <property type="component" value="Unassembled WGS sequence"/>
</dbReference>
<evidence type="ECO:0000313" key="3">
    <source>
        <dbReference type="EMBL" id="OAJ59011.1"/>
    </source>
</evidence>
<evidence type="ECO:0000256" key="1">
    <source>
        <dbReference type="SAM" id="SignalP"/>
    </source>
</evidence>
<name>A0A1A9MZ09_9BURK</name>
<dbReference type="Gene3D" id="2.50.20.10">
    <property type="entry name" value="Lipoprotein localisation LolA/LolB/LppX"/>
    <property type="match status" value="1"/>
</dbReference>
<evidence type="ECO:0000313" key="2">
    <source>
        <dbReference type="EMBL" id="OAJ53459.1"/>
    </source>
</evidence>
<keyword evidence="1" id="KW-0732">Signal</keyword>
<dbReference type="Proteomes" id="UP000078116">
    <property type="component" value="Unassembled WGS sequence"/>
</dbReference>
<dbReference type="AlphaFoldDB" id="A0A1A9MZ09"/>
<feature type="chain" id="PRO_5008393326" evidence="1">
    <location>
        <begin position="20"/>
        <end position="278"/>
    </location>
</feature>
<dbReference type="STRING" id="1462993.A6V36_28560"/>
<comment type="caution">
    <text evidence="2">The sequence shown here is derived from an EMBL/GenBank/DDBJ whole genome shotgun (WGS) entry which is preliminary data.</text>
</comment>
<reference evidence="4 5" key="1">
    <citation type="submission" date="2016-04" db="EMBL/GenBank/DDBJ databases">
        <title>Reclassification of Paraburkholderia panaciterrae (Farh et al. 2015) Dobritsa &amp; Samadpour 2016 as a later homotypic synonym of Paraburkholderia ginsengiterrae (Farh et al. 2015) Dobritsa &amp; Samadpour 2016.</title>
        <authorList>
            <person name="Dobritsa A.P."/>
            <person name="Kutumbaka K."/>
            <person name="Samadpour M."/>
        </authorList>
    </citation>
    <scope>NUCLEOTIDE SEQUENCE [LARGE SCALE GENOMIC DNA]</scope>
    <source>
        <strain evidence="2 5">DCY85</strain>
        <strain evidence="3 4">DCY85-1</strain>
    </source>
</reference>
<dbReference type="EMBL" id="LXJZ01000161">
    <property type="protein sequence ID" value="OAJ59011.1"/>
    <property type="molecule type" value="Genomic_DNA"/>
</dbReference>
<proteinExistence type="predicted"/>
<sequence length="278" mass="30414">MTRIALWMLIGCLTAAVYASEQLPEGRDLNVDQIVAKNVDARGGLEAWRKIDTMAWVGHVDSANAPSEELPFSLALKRPNLTRFEITVLNHRAVRAFDGKQGWKTSPSATGSGELRPYTIDELRSAKDEQVIDGLLIDHQAKGIEVTLEGSDKLDGHDAYRLAAKLPSGVTRHVWVDAQSFLDVKYDREARGPRGPVTVEVKYSDYKNVDGVQVPFTIESGVVAAGRSDRLTIEKVSINPPLNDAMFARPGAPLHRNSVSVNAEASLPMPPTLNRPSP</sequence>
<feature type="signal peptide" evidence="1">
    <location>
        <begin position="1"/>
        <end position="19"/>
    </location>
</feature>
<gene>
    <name evidence="3" type="ORF">A6V36_28560</name>
    <name evidence="2" type="ORF">A6V37_08705</name>
</gene>
<evidence type="ECO:0000313" key="5">
    <source>
        <dbReference type="Proteomes" id="UP000078116"/>
    </source>
</evidence>
<organism evidence="2 5">
    <name type="scientific">Paraburkholderia ginsengiterrae</name>
    <dbReference type="NCBI Taxonomy" id="1462993"/>
    <lineage>
        <taxon>Bacteria</taxon>
        <taxon>Pseudomonadati</taxon>
        <taxon>Pseudomonadota</taxon>
        <taxon>Betaproteobacteria</taxon>
        <taxon>Burkholderiales</taxon>
        <taxon>Burkholderiaceae</taxon>
        <taxon>Paraburkholderia</taxon>
    </lineage>
</organism>
<dbReference type="RefSeq" id="WP_064267902.1">
    <property type="nucleotide sequence ID" value="NZ_LXJZ01000161.1"/>
</dbReference>
<accession>A0A1A9MZ09</accession>
<keyword evidence="4" id="KW-1185">Reference proteome</keyword>
<protein>
    <submittedName>
        <fullName evidence="2">Uncharacterized protein</fullName>
    </submittedName>
</protein>
<dbReference type="EMBL" id="LXKA01000360">
    <property type="protein sequence ID" value="OAJ53459.1"/>
    <property type="molecule type" value="Genomic_DNA"/>
</dbReference>